<name>A0A563ES15_9PSEU</name>
<evidence type="ECO:0000313" key="4">
    <source>
        <dbReference type="Proteomes" id="UP000316639"/>
    </source>
</evidence>
<dbReference type="EMBL" id="VOBR01000012">
    <property type="protein sequence ID" value="TWP50382.1"/>
    <property type="molecule type" value="Genomic_DNA"/>
</dbReference>
<keyword evidence="4" id="KW-1185">Reference proteome</keyword>
<dbReference type="RefSeq" id="WP_146353543.1">
    <property type="nucleotide sequence ID" value="NZ_VOBR01000012.1"/>
</dbReference>
<dbReference type="Proteomes" id="UP000316639">
    <property type="component" value="Unassembled WGS sequence"/>
</dbReference>
<accession>A0A563ES15</accession>
<dbReference type="Gene3D" id="3.40.50.720">
    <property type="entry name" value="NAD(P)-binding Rossmann-like Domain"/>
    <property type="match status" value="1"/>
</dbReference>
<dbReference type="PANTHER" id="PTHR42879">
    <property type="entry name" value="3-OXOACYL-(ACYL-CARRIER-PROTEIN) REDUCTASE"/>
    <property type="match status" value="1"/>
</dbReference>
<comment type="caution">
    <text evidence="3">The sequence shown here is derived from an EMBL/GenBank/DDBJ whole genome shotgun (WGS) entry which is preliminary data.</text>
</comment>
<dbReference type="InterPro" id="IPR036291">
    <property type="entry name" value="NAD(P)-bd_dom_sf"/>
</dbReference>
<dbReference type="FunFam" id="3.40.50.720:FF:000173">
    <property type="entry name" value="3-oxoacyl-[acyl-carrier protein] reductase"/>
    <property type="match status" value="1"/>
</dbReference>
<sequence>METAVRDKVVLVTGASSGIGRATALAYAADGARVAVTFHDNKDGADETARLVREAGGSALVVRYDLTDLESIRAAVDAVVSEWGGIDVLVASAIAWSDGIPRPGRPMPKFEDVPSATWQEVLRTTVDGVYHTIQAAVPAMRGREWGRIVMMSCGLAEYGMVGGTAYSAAKAALLGMARSLAWELAPESILVNVVLPGQTLTENVVRFAPPQALEAKAKTLASGKLSVPSDVANAVLFLGSAANGNITGQALRFTGGA</sequence>
<organism evidence="3 4">
    <name type="scientific">Lentzea tibetensis</name>
    <dbReference type="NCBI Taxonomy" id="2591470"/>
    <lineage>
        <taxon>Bacteria</taxon>
        <taxon>Bacillati</taxon>
        <taxon>Actinomycetota</taxon>
        <taxon>Actinomycetes</taxon>
        <taxon>Pseudonocardiales</taxon>
        <taxon>Pseudonocardiaceae</taxon>
        <taxon>Lentzea</taxon>
    </lineage>
</organism>
<evidence type="ECO:0000256" key="2">
    <source>
        <dbReference type="ARBA" id="ARBA00023002"/>
    </source>
</evidence>
<keyword evidence="2" id="KW-0560">Oxidoreductase</keyword>
<reference evidence="3 4" key="1">
    <citation type="submission" date="2019-07" db="EMBL/GenBank/DDBJ databases">
        <title>Lentzea xizangensis sp. nov., isolated from Qinghai-Tibetan Plateau Soils.</title>
        <authorList>
            <person name="Huang J."/>
        </authorList>
    </citation>
    <scope>NUCLEOTIDE SEQUENCE [LARGE SCALE GENOMIC DNA]</scope>
    <source>
        <strain evidence="3 4">FXJ1.1311</strain>
    </source>
</reference>
<dbReference type="InterPro" id="IPR002347">
    <property type="entry name" value="SDR_fam"/>
</dbReference>
<dbReference type="AlphaFoldDB" id="A0A563ES15"/>
<dbReference type="CDD" id="cd05233">
    <property type="entry name" value="SDR_c"/>
    <property type="match status" value="1"/>
</dbReference>
<dbReference type="InterPro" id="IPR050259">
    <property type="entry name" value="SDR"/>
</dbReference>
<dbReference type="OrthoDB" id="286404at2"/>
<dbReference type="GO" id="GO:0016491">
    <property type="term" value="F:oxidoreductase activity"/>
    <property type="evidence" value="ECO:0007669"/>
    <property type="project" value="UniProtKB-KW"/>
</dbReference>
<evidence type="ECO:0000256" key="1">
    <source>
        <dbReference type="ARBA" id="ARBA00006484"/>
    </source>
</evidence>
<protein>
    <submittedName>
        <fullName evidence="3">SDR family oxidoreductase</fullName>
    </submittedName>
</protein>
<dbReference type="PRINTS" id="PR00081">
    <property type="entry name" value="GDHRDH"/>
</dbReference>
<evidence type="ECO:0000313" key="3">
    <source>
        <dbReference type="EMBL" id="TWP50382.1"/>
    </source>
</evidence>
<gene>
    <name evidence="3" type="ORF">FKR81_19560</name>
</gene>
<dbReference type="SUPFAM" id="SSF51735">
    <property type="entry name" value="NAD(P)-binding Rossmann-fold domains"/>
    <property type="match status" value="1"/>
</dbReference>
<comment type="similarity">
    <text evidence="1">Belongs to the short-chain dehydrogenases/reductases (SDR) family.</text>
</comment>
<proteinExistence type="inferred from homology"/>
<dbReference type="Pfam" id="PF13561">
    <property type="entry name" value="adh_short_C2"/>
    <property type="match status" value="1"/>
</dbReference>
<dbReference type="PANTHER" id="PTHR42879:SF2">
    <property type="entry name" value="3-OXOACYL-[ACYL-CARRIER-PROTEIN] REDUCTASE FABG"/>
    <property type="match status" value="1"/>
</dbReference>